<evidence type="ECO:0000313" key="4">
    <source>
        <dbReference type="Proteomes" id="UP000233387"/>
    </source>
</evidence>
<keyword evidence="4" id="KW-1185">Reference proteome</keyword>
<sequence length="199" mass="22661">MKKLLIAFVFIGGMLGKSLAQQKTTTTPQNTKTEQKTGTQTQKTTKTQPDPKKQQPETKKEEKKEIKKEVKKEINPRIENCNPAGYITDITESLKASGFKFLRSYKLEGVSNKPIQHEYTFSKGTTYTIRVASYLDSRLKVILYDPEGRAIASTYNADSDKFYPSIQIQCNKTGVYKISFEHHFNKRDFCGGAILAFKR</sequence>
<feature type="compositionally biased region" description="Low complexity" evidence="1">
    <location>
        <begin position="21"/>
        <end position="48"/>
    </location>
</feature>
<feature type="compositionally biased region" description="Basic and acidic residues" evidence="1">
    <location>
        <begin position="49"/>
        <end position="69"/>
    </location>
</feature>
<feature type="signal peptide" evidence="2">
    <location>
        <begin position="1"/>
        <end position="20"/>
    </location>
</feature>
<evidence type="ECO:0000256" key="2">
    <source>
        <dbReference type="SAM" id="SignalP"/>
    </source>
</evidence>
<keyword evidence="2" id="KW-0732">Signal</keyword>
<feature type="chain" id="PRO_5014625935" evidence="2">
    <location>
        <begin position="21"/>
        <end position="199"/>
    </location>
</feature>
<accession>A0A2N3IK58</accession>
<evidence type="ECO:0000313" key="3">
    <source>
        <dbReference type="EMBL" id="PKQ70720.1"/>
    </source>
</evidence>
<comment type="caution">
    <text evidence="3">The sequence shown here is derived from an EMBL/GenBank/DDBJ whole genome shotgun (WGS) entry which is preliminary data.</text>
</comment>
<reference evidence="3 4" key="1">
    <citation type="submission" date="2017-06" db="EMBL/GenBank/DDBJ databases">
        <title>Raineya orbicola gen. nov., sp. nov. a slightly thermophilic bacterium of the phylum Bacteroidetes and the description of Raineyaceae fam. nov.</title>
        <authorList>
            <person name="Albuquerque L."/>
            <person name="Polonia A.R.M."/>
            <person name="Barroso C."/>
            <person name="Froufe H.J.C."/>
            <person name="Lage O."/>
            <person name="Lobo-Da-Cunha A."/>
            <person name="Egas C."/>
            <person name="Da Costa M.S."/>
        </authorList>
    </citation>
    <scope>NUCLEOTIDE SEQUENCE [LARGE SCALE GENOMIC DNA]</scope>
    <source>
        <strain evidence="3 4">SPSPC-11</strain>
    </source>
</reference>
<dbReference type="RefSeq" id="WP_165778051.1">
    <property type="nucleotide sequence ID" value="NZ_NKXO01000003.1"/>
</dbReference>
<dbReference type="AlphaFoldDB" id="A0A2N3IK58"/>
<feature type="region of interest" description="Disordered" evidence="1">
    <location>
        <begin position="20"/>
        <end position="69"/>
    </location>
</feature>
<evidence type="ECO:0000256" key="1">
    <source>
        <dbReference type="SAM" id="MobiDB-lite"/>
    </source>
</evidence>
<gene>
    <name evidence="3" type="ORF">Rain11_0257</name>
</gene>
<protein>
    <submittedName>
        <fullName evidence="3">Uncharacterized protein</fullName>
    </submittedName>
</protein>
<organism evidence="3 4">
    <name type="scientific">Raineya orbicola</name>
    <dbReference type="NCBI Taxonomy" id="2016530"/>
    <lineage>
        <taxon>Bacteria</taxon>
        <taxon>Pseudomonadati</taxon>
        <taxon>Bacteroidota</taxon>
        <taxon>Cytophagia</taxon>
        <taxon>Cytophagales</taxon>
        <taxon>Raineyaceae</taxon>
        <taxon>Raineya</taxon>
    </lineage>
</organism>
<dbReference type="EMBL" id="NKXO01000003">
    <property type="protein sequence ID" value="PKQ70720.1"/>
    <property type="molecule type" value="Genomic_DNA"/>
</dbReference>
<dbReference type="Proteomes" id="UP000233387">
    <property type="component" value="Unassembled WGS sequence"/>
</dbReference>
<proteinExistence type="predicted"/>
<name>A0A2N3IK58_9BACT</name>